<comment type="subcellular location">
    <subcellularLocation>
        <location evidence="1">Membrane</location>
    </subcellularLocation>
</comment>
<evidence type="ECO:0000313" key="7">
    <source>
        <dbReference type="Proteomes" id="UP000605253"/>
    </source>
</evidence>
<dbReference type="GO" id="GO:0016020">
    <property type="term" value="C:membrane"/>
    <property type="evidence" value="ECO:0007669"/>
    <property type="project" value="UniProtKB-SubCell"/>
</dbReference>
<accession>A0A917CRI5</accession>
<protein>
    <recommendedName>
        <fullName evidence="5">Outer membrane protein beta-barrel domain-containing protein</fullName>
    </recommendedName>
</protein>
<organism evidence="6 7">
    <name type="scientific">Marinicella pacifica</name>
    <dbReference type="NCBI Taxonomy" id="1171543"/>
    <lineage>
        <taxon>Bacteria</taxon>
        <taxon>Pseudomonadati</taxon>
        <taxon>Pseudomonadota</taxon>
        <taxon>Gammaproteobacteria</taxon>
        <taxon>Lysobacterales</taxon>
        <taxon>Marinicellaceae</taxon>
        <taxon>Marinicella</taxon>
    </lineage>
</organism>
<reference evidence="6" key="2">
    <citation type="submission" date="2020-09" db="EMBL/GenBank/DDBJ databases">
        <authorList>
            <person name="Sun Q."/>
            <person name="Zhou Y."/>
        </authorList>
    </citation>
    <scope>NUCLEOTIDE SEQUENCE</scope>
    <source>
        <strain evidence="6">CGMCC 1.12181</strain>
    </source>
</reference>
<evidence type="ECO:0000259" key="5">
    <source>
        <dbReference type="Pfam" id="PF13505"/>
    </source>
</evidence>
<proteinExistence type="predicted"/>
<dbReference type="EMBL" id="BMEO01000006">
    <property type="protein sequence ID" value="GGF96147.1"/>
    <property type="molecule type" value="Genomic_DNA"/>
</dbReference>
<comment type="caution">
    <text evidence="6">The sequence shown here is derived from an EMBL/GenBank/DDBJ whole genome shotgun (WGS) entry which is preliminary data.</text>
</comment>
<dbReference type="InterPro" id="IPR011250">
    <property type="entry name" value="OMP/PagP_B-barrel"/>
</dbReference>
<name>A0A917CRI5_9GAMM</name>
<dbReference type="RefSeq" id="WP_188365282.1">
    <property type="nucleotide sequence ID" value="NZ_BAABJF010000001.1"/>
</dbReference>
<dbReference type="Proteomes" id="UP000605253">
    <property type="component" value="Unassembled WGS sequence"/>
</dbReference>
<dbReference type="InterPro" id="IPR051692">
    <property type="entry name" value="OMP-like"/>
</dbReference>
<keyword evidence="2 4" id="KW-0732">Signal</keyword>
<evidence type="ECO:0000313" key="6">
    <source>
        <dbReference type="EMBL" id="GGF96147.1"/>
    </source>
</evidence>
<feature type="domain" description="Outer membrane protein beta-barrel" evidence="5">
    <location>
        <begin position="9"/>
        <end position="230"/>
    </location>
</feature>
<sequence length="230" mass="25575">MRSFKYLGLLALSCSAMAASDDWRGCYVGVHGGSAEVDSSYRGVFFVGDVINDNLGTVSGDGEFFGAQVGCRMLVSDNWVLGLRLSGSDGDTNARHPYINGTSPTNYVSYDADNLVTLSGQFGFLLSEASLLYVNLGYGQIDMLVEDTDPNYQEPIYFQHKDTLDDVMVGVGFEYRFNANWSVFAEYNQIDFGTERNVLLTDLSTWDIDDYQADIGHEMDFFKLGVNFQF</sequence>
<evidence type="ECO:0000256" key="2">
    <source>
        <dbReference type="ARBA" id="ARBA00022729"/>
    </source>
</evidence>
<evidence type="ECO:0000256" key="3">
    <source>
        <dbReference type="ARBA" id="ARBA00023136"/>
    </source>
</evidence>
<feature type="signal peptide" evidence="4">
    <location>
        <begin position="1"/>
        <end position="18"/>
    </location>
</feature>
<feature type="chain" id="PRO_5037228144" description="Outer membrane protein beta-barrel domain-containing protein" evidence="4">
    <location>
        <begin position="19"/>
        <end position="230"/>
    </location>
</feature>
<dbReference type="PANTHER" id="PTHR34001:SF3">
    <property type="entry name" value="BLL7405 PROTEIN"/>
    <property type="match status" value="1"/>
</dbReference>
<dbReference type="AlphaFoldDB" id="A0A917CRI5"/>
<reference evidence="6" key="1">
    <citation type="journal article" date="2014" name="Int. J. Syst. Evol. Microbiol.">
        <title>Complete genome sequence of Corynebacterium casei LMG S-19264T (=DSM 44701T), isolated from a smear-ripened cheese.</title>
        <authorList>
            <consortium name="US DOE Joint Genome Institute (JGI-PGF)"/>
            <person name="Walter F."/>
            <person name="Albersmeier A."/>
            <person name="Kalinowski J."/>
            <person name="Ruckert C."/>
        </authorList>
    </citation>
    <scope>NUCLEOTIDE SEQUENCE</scope>
    <source>
        <strain evidence="6">CGMCC 1.12181</strain>
    </source>
</reference>
<keyword evidence="7" id="KW-1185">Reference proteome</keyword>
<keyword evidence="3" id="KW-0472">Membrane</keyword>
<dbReference type="PANTHER" id="PTHR34001">
    <property type="entry name" value="BLL7405 PROTEIN"/>
    <property type="match status" value="1"/>
</dbReference>
<dbReference type="InterPro" id="IPR027385">
    <property type="entry name" value="Beta-barrel_OMP"/>
</dbReference>
<dbReference type="SUPFAM" id="SSF56925">
    <property type="entry name" value="OMPA-like"/>
    <property type="match status" value="1"/>
</dbReference>
<evidence type="ECO:0000256" key="4">
    <source>
        <dbReference type="SAM" id="SignalP"/>
    </source>
</evidence>
<dbReference type="Pfam" id="PF13505">
    <property type="entry name" value="OMP_b-brl"/>
    <property type="match status" value="1"/>
</dbReference>
<dbReference type="Gene3D" id="2.40.160.20">
    <property type="match status" value="1"/>
</dbReference>
<gene>
    <name evidence="6" type="ORF">GCM10011365_16800</name>
</gene>
<evidence type="ECO:0000256" key="1">
    <source>
        <dbReference type="ARBA" id="ARBA00004370"/>
    </source>
</evidence>